<comment type="subcellular location">
    <subcellularLocation>
        <location evidence="1 6 7">Nucleus</location>
    </subcellularLocation>
</comment>
<dbReference type="PANTHER" id="PTHR45946:SF4">
    <property type="entry name" value="HOMEOBOX PROTEIN ROUGH-RELATED"/>
    <property type="match status" value="1"/>
</dbReference>
<evidence type="ECO:0000256" key="3">
    <source>
        <dbReference type="ARBA" id="ARBA00023125"/>
    </source>
</evidence>
<dbReference type="InterPro" id="IPR009057">
    <property type="entry name" value="Homeodomain-like_sf"/>
</dbReference>
<keyword evidence="3 6" id="KW-0238">DNA-binding</keyword>
<dbReference type="PRINTS" id="PR00024">
    <property type="entry name" value="HOMEOBOX"/>
</dbReference>
<dbReference type="SMART" id="SM00389">
    <property type="entry name" value="HOX"/>
    <property type="match status" value="1"/>
</dbReference>
<dbReference type="SUPFAM" id="SSF46689">
    <property type="entry name" value="Homeodomain-like"/>
    <property type="match status" value="1"/>
</dbReference>
<dbReference type="CDD" id="cd00086">
    <property type="entry name" value="homeodomain"/>
    <property type="match status" value="1"/>
</dbReference>
<feature type="region of interest" description="Disordered" evidence="8">
    <location>
        <begin position="32"/>
        <end position="126"/>
    </location>
</feature>
<dbReference type="Pfam" id="PF00046">
    <property type="entry name" value="Homeodomain"/>
    <property type="match status" value="1"/>
</dbReference>
<dbReference type="InterPro" id="IPR001356">
    <property type="entry name" value="HD"/>
</dbReference>
<feature type="region of interest" description="Disordered" evidence="8">
    <location>
        <begin position="144"/>
        <end position="167"/>
    </location>
</feature>
<evidence type="ECO:0000256" key="2">
    <source>
        <dbReference type="ARBA" id="ARBA00022473"/>
    </source>
</evidence>
<dbReference type="InterPro" id="IPR017970">
    <property type="entry name" value="Homeobox_CS"/>
</dbReference>
<evidence type="ECO:0000256" key="7">
    <source>
        <dbReference type="RuleBase" id="RU000682"/>
    </source>
</evidence>
<proteinExistence type="evidence at transcript level"/>
<evidence type="ECO:0000256" key="5">
    <source>
        <dbReference type="ARBA" id="ARBA00023242"/>
    </source>
</evidence>
<dbReference type="PANTHER" id="PTHR45946">
    <property type="entry name" value="HOMEOBOX PROTEIN ROUGH-RELATED"/>
    <property type="match status" value="1"/>
</dbReference>
<dbReference type="Gene3D" id="1.10.10.60">
    <property type="entry name" value="Homeodomain-like"/>
    <property type="match status" value="1"/>
</dbReference>
<evidence type="ECO:0000256" key="6">
    <source>
        <dbReference type="PROSITE-ProRule" id="PRU00108"/>
    </source>
</evidence>
<dbReference type="AlphaFoldDB" id="Q27911"/>
<accession>Q27911</accession>
<dbReference type="GO" id="GO:0000981">
    <property type="term" value="F:DNA-binding transcription factor activity, RNA polymerase II-specific"/>
    <property type="evidence" value="ECO:0007669"/>
    <property type="project" value="InterPro"/>
</dbReference>
<keyword evidence="4 6" id="KW-0371">Homeobox</keyword>
<protein>
    <submittedName>
        <fullName evidence="10">Homeodomain protein PmHox1</fullName>
    </submittedName>
</protein>
<dbReference type="EMBL" id="D86852">
    <property type="protein sequence ID" value="BAA13174.1"/>
    <property type="molecule type" value="mRNA"/>
</dbReference>
<feature type="compositionally biased region" description="Low complexity" evidence="8">
    <location>
        <begin position="61"/>
        <end position="76"/>
    </location>
</feature>
<evidence type="ECO:0000256" key="1">
    <source>
        <dbReference type="ARBA" id="ARBA00004123"/>
    </source>
</evidence>
<dbReference type="PROSITE" id="PS50071">
    <property type="entry name" value="HOMEOBOX_2"/>
    <property type="match status" value="1"/>
</dbReference>
<dbReference type="InterPro" id="IPR046327">
    <property type="entry name" value="HXA1/B1/D1"/>
</dbReference>
<gene>
    <name evidence="10" type="primary">PmHox1</name>
</gene>
<dbReference type="GO" id="GO:0000978">
    <property type="term" value="F:RNA polymerase II cis-regulatory region sequence-specific DNA binding"/>
    <property type="evidence" value="ECO:0007669"/>
    <property type="project" value="TreeGrafter"/>
</dbReference>
<name>Q27911_POLMI</name>
<evidence type="ECO:0000256" key="8">
    <source>
        <dbReference type="SAM" id="MobiDB-lite"/>
    </source>
</evidence>
<evidence type="ECO:0000313" key="10">
    <source>
        <dbReference type="EMBL" id="BAA13174.1"/>
    </source>
</evidence>
<evidence type="ECO:0000256" key="4">
    <source>
        <dbReference type="ARBA" id="ARBA00023155"/>
    </source>
</evidence>
<feature type="compositionally biased region" description="Low complexity" evidence="8">
    <location>
        <begin position="92"/>
        <end position="124"/>
    </location>
</feature>
<dbReference type="InterPro" id="IPR020479">
    <property type="entry name" value="HD_metazoa"/>
</dbReference>
<organism evidence="10">
    <name type="scientific">Polyandrocarpa misakiensis</name>
    <name type="common">Tunicate</name>
    <dbReference type="NCBI Taxonomy" id="7723"/>
    <lineage>
        <taxon>Eukaryota</taxon>
        <taxon>Metazoa</taxon>
        <taxon>Chordata</taxon>
        <taxon>Tunicata</taxon>
        <taxon>Ascidiacea</taxon>
        <taxon>Stolidobranchia</taxon>
        <taxon>Styelidae</taxon>
        <taxon>Polyandrocarpa</taxon>
    </lineage>
</organism>
<dbReference type="GO" id="GO:0005634">
    <property type="term" value="C:nucleus"/>
    <property type="evidence" value="ECO:0007669"/>
    <property type="project" value="UniProtKB-SubCell"/>
</dbReference>
<reference evidence="10" key="1">
    <citation type="submission" date="1996-08" db="EMBL/GenBank/DDBJ databases">
        <title>Spatial expression of two Hox genes in the budding ascidian Polyandrocarpa misakiensis.</title>
        <authorList>
            <person name="Fujiwara S."/>
            <person name="Ohashi M."/>
            <person name="Kawamura K."/>
        </authorList>
    </citation>
    <scope>NUCLEOTIDE SEQUENCE</scope>
    <source>
        <strain evidence="10">Ushimado</strain>
    </source>
</reference>
<feature type="domain" description="Homeobox" evidence="9">
    <location>
        <begin position="1"/>
        <end position="39"/>
    </location>
</feature>
<evidence type="ECO:0000259" key="9">
    <source>
        <dbReference type="PROSITE" id="PS50071"/>
    </source>
</evidence>
<sequence length="167" mass="18301">HFNKYLTRARRVEIAAALMLNETQVKIWFQNRRMKQKKRDKEAEKLMKATGLTPAPKTEDSTNNENNNNSSAKTTSLEATKLEKNDTYKNYSSPSQKSQQSPTAAGFSPSSSASNASSSPEQAPQRQPVAVNLNVGHMYDGAQGSTSLTEIGSPMRPYSNGIMASTL</sequence>
<keyword evidence="2" id="KW-0217">Developmental protein</keyword>
<keyword evidence="5 6" id="KW-0539">Nucleus</keyword>
<dbReference type="PROSITE" id="PS00027">
    <property type="entry name" value="HOMEOBOX_1"/>
    <property type="match status" value="1"/>
</dbReference>
<accession>Q94686</accession>
<feature type="DNA-binding region" description="Homeobox" evidence="6">
    <location>
        <begin position="3"/>
        <end position="40"/>
    </location>
</feature>
<feature type="non-terminal residue" evidence="10">
    <location>
        <position position="1"/>
    </location>
</feature>